<dbReference type="EMBL" id="CATNWA010021945">
    <property type="protein sequence ID" value="CAI9624538.1"/>
    <property type="molecule type" value="Genomic_DNA"/>
</dbReference>
<proteinExistence type="predicted"/>
<name>A0ABN9HRW3_9NEOB</name>
<gene>
    <name evidence="2" type="ORF">SPARVUS_LOCUS16673135</name>
</gene>
<feature type="region of interest" description="Disordered" evidence="1">
    <location>
        <begin position="1"/>
        <end position="21"/>
    </location>
</feature>
<protein>
    <submittedName>
        <fullName evidence="2">Uncharacterized protein</fullName>
    </submittedName>
</protein>
<evidence type="ECO:0000313" key="2">
    <source>
        <dbReference type="EMBL" id="CAI9624538.1"/>
    </source>
</evidence>
<accession>A0ABN9HRW3</accession>
<reference evidence="2" key="1">
    <citation type="submission" date="2023-05" db="EMBL/GenBank/DDBJ databases">
        <authorList>
            <person name="Stuckert A."/>
        </authorList>
    </citation>
    <scope>NUCLEOTIDE SEQUENCE</scope>
</reference>
<evidence type="ECO:0000256" key="1">
    <source>
        <dbReference type="SAM" id="MobiDB-lite"/>
    </source>
</evidence>
<organism evidence="2 3">
    <name type="scientific">Staurois parvus</name>
    <dbReference type="NCBI Taxonomy" id="386267"/>
    <lineage>
        <taxon>Eukaryota</taxon>
        <taxon>Metazoa</taxon>
        <taxon>Chordata</taxon>
        <taxon>Craniata</taxon>
        <taxon>Vertebrata</taxon>
        <taxon>Euteleostomi</taxon>
        <taxon>Amphibia</taxon>
        <taxon>Batrachia</taxon>
        <taxon>Anura</taxon>
        <taxon>Neobatrachia</taxon>
        <taxon>Ranoidea</taxon>
        <taxon>Ranidae</taxon>
        <taxon>Staurois</taxon>
    </lineage>
</organism>
<evidence type="ECO:0000313" key="3">
    <source>
        <dbReference type="Proteomes" id="UP001162483"/>
    </source>
</evidence>
<comment type="caution">
    <text evidence="2">The sequence shown here is derived from an EMBL/GenBank/DDBJ whole genome shotgun (WGS) entry which is preliminary data.</text>
</comment>
<keyword evidence="3" id="KW-1185">Reference proteome</keyword>
<dbReference type="Proteomes" id="UP001162483">
    <property type="component" value="Unassembled WGS sequence"/>
</dbReference>
<sequence>MQSVAMETAAMGGRTAPMTKWNHQQCEDWRPESGTWQSVAMETAAAMGGSYRDP</sequence>